<evidence type="ECO:0000259" key="13">
    <source>
        <dbReference type="PROSITE" id="PS50011"/>
    </source>
</evidence>
<protein>
    <recommendedName>
        <fullName evidence="2">non-specific serine/threonine protein kinase</fullName>
        <ecNumber evidence="2">2.7.11.1</ecNumber>
    </recommendedName>
</protein>
<keyword evidence="8 11" id="KW-0067">ATP-binding</keyword>
<dbReference type="InterPro" id="IPR017441">
    <property type="entry name" value="Protein_kinase_ATP_BS"/>
</dbReference>
<evidence type="ECO:0000256" key="8">
    <source>
        <dbReference type="ARBA" id="ARBA00022840"/>
    </source>
</evidence>
<dbReference type="GO" id="GO:0005737">
    <property type="term" value="C:cytoplasm"/>
    <property type="evidence" value="ECO:0000318"/>
    <property type="project" value="GO_Central"/>
</dbReference>
<dbReference type="PROSITE" id="PS00107">
    <property type="entry name" value="PROTEIN_KINASE_ATP"/>
    <property type="match status" value="1"/>
</dbReference>
<dbReference type="GO" id="GO:0004683">
    <property type="term" value="F:calcium/calmodulin-dependent protein kinase activity"/>
    <property type="evidence" value="ECO:0000318"/>
    <property type="project" value="GO_Central"/>
</dbReference>
<dbReference type="EC" id="2.7.11.1" evidence="2"/>
<dbReference type="InterPro" id="IPR000719">
    <property type="entry name" value="Prot_kinase_dom"/>
</dbReference>
<dbReference type="Gene3D" id="3.30.200.20">
    <property type="entry name" value="Phosphorylase Kinase, domain 1"/>
    <property type="match status" value="1"/>
</dbReference>
<dbReference type="Proteomes" id="UP000215914">
    <property type="component" value="Chromosome 4"/>
</dbReference>
<reference evidence="14" key="3">
    <citation type="submission" date="2020-06" db="EMBL/GenBank/DDBJ databases">
        <title>Helianthus annuus Genome sequencing and assembly Release 2.</title>
        <authorList>
            <person name="Gouzy J."/>
            <person name="Langlade N."/>
            <person name="Munos S."/>
        </authorList>
    </citation>
    <scope>NUCLEOTIDE SEQUENCE</scope>
    <source>
        <tissue evidence="14">Leaves</tissue>
    </source>
</reference>
<comment type="catalytic activity">
    <reaction evidence="9">
        <text>L-threonyl-[protein] + ATP = O-phospho-L-threonyl-[protein] + ADP + H(+)</text>
        <dbReference type="Rhea" id="RHEA:46608"/>
        <dbReference type="Rhea" id="RHEA-COMP:11060"/>
        <dbReference type="Rhea" id="RHEA-COMP:11605"/>
        <dbReference type="ChEBI" id="CHEBI:15378"/>
        <dbReference type="ChEBI" id="CHEBI:30013"/>
        <dbReference type="ChEBI" id="CHEBI:30616"/>
        <dbReference type="ChEBI" id="CHEBI:61977"/>
        <dbReference type="ChEBI" id="CHEBI:456216"/>
        <dbReference type="EC" id="2.7.11.1"/>
    </reaction>
</comment>
<dbReference type="InterPro" id="IPR008271">
    <property type="entry name" value="Ser/Thr_kinase_AS"/>
</dbReference>
<evidence type="ECO:0000256" key="1">
    <source>
        <dbReference type="ARBA" id="ARBA00005354"/>
    </source>
</evidence>
<dbReference type="FunFam" id="1.10.510.10:FF:001864">
    <property type="entry name" value="Calcium-dependent protein kinase SK5"/>
    <property type="match status" value="1"/>
</dbReference>
<evidence type="ECO:0000256" key="10">
    <source>
        <dbReference type="ARBA" id="ARBA00048679"/>
    </source>
</evidence>
<dbReference type="OrthoDB" id="40902at2759"/>
<evidence type="ECO:0000313" key="16">
    <source>
        <dbReference type="Proteomes" id="UP000215914"/>
    </source>
</evidence>
<dbReference type="GO" id="GO:0005516">
    <property type="term" value="F:calmodulin binding"/>
    <property type="evidence" value="ECO:0000318"/>
    <property type="project" value="GO_Central"/>
</dbReference>
<dbReference type="GO" id="GO:0009931">
    <property type="term" value="F:calcium-dependent protein serine/threonine kinase activity"/>
    <property type="evidence" value="ECO:0000318"/>
    <property type="project" value="GO_Central"/>
</dbReference>
<organism evidence="15 16">
    <name type="scientific">Helianthus annuus</name>
    <name type="common">Common sunflower</name>
    <dbReference type="NCBI Taxonomy" id="4232"/>
    <lineage>
        <taxon>Eukaryota</taxon>
        <taxon>Viridiplantae</taxon>
        <taxon>Streptophyta</taxon>
        <taxon>Embryophyta</taxon>
        <taxon>Tracheophyta</taxon>
        <taxon>Spermatophyta</taxon>
        <taxon>Magnoliopsida</taxon>
        <taxon>eudicotyledons</taxon>
        <taxon>Gunneridae</taxon>
        <taxon>Pentapetalae</taxon>
        <taxon>asterids</taxon>
        <taxon>campanulids</taxon>
        <taxon>Asterales</taxon>
        <taxon>Asteraceae</taxon>
        <taxon>Asteroideae</taxon>
        <taxon>Heliantheae alliance</taxon>
        <taxon>Heliantheae</taxon>
        <taxon>Helianthus</taxon>
    </lineage>
</organism>
<dbReference type="EMBL" id="MNCJ02000319">
    <property type="protein sequence ID" value="KAF5812376.1"/>
    <property type="molecule type" value="Genomic_DNA"/>
</dbReference>
<dbReference type="PANTHER" id="PTHR24349">
    <property type="entry name" value="SERINE/THREONINE-PROTEIN KINASE"/>
    <property type="match status" value="1"/>
</dbReference>
<dbReference type="CDD" id="cd05117">
    <property type="entry name" value="STKc_CAMK"/>
    <property type="match status" value="1"/>
</dbReference>
<name>A0A251V3N2_HELAN</name>
<dbReference type="STRING" id="4232.A0A251V3N2"/>
<dbReference type="SUPFAM" id="SSF56112">
    <property type="entry name" value="Protein kinase-like (PK-like)"/>
    <property type="match status" value="1"/>
</dbReference>
<dbReference type="GO" id="GO:0005524">
    <property type="term" value="F:ATP binding"/>
    <property type="evidence" value="ECO:0007669"/>
    <property type="project" value="UniProtKB-UniRule"/>
</dbReference>
<evidence type="ECO:0000256" key="3">
    <source>
        <dbReference type="ARBA" id="ARBA00022527"/>
    </source>
</evidence>
<dbReference type="OMA" id="GHFGYTV"/>
<dbReference type="SMART" id="SM00220">
    <property type="entry name" value="S_TKc"/>
    <property type="match status" value="1"/>
</dbReference>
<dbReference type="PROSITE" id="PS00108">
    <property type="entry name" value="PROTEIN_KINASE_ST"/>
    <property type="match status" value="1"/>
</dbReference>
<dbReference type="EMBL" id="CM007893">
    <property type="protein sequence ID" value="OTG30004.1"/>
    <property type="molecule type" value="Genomic_DNA"/>
</dbReference>
<evidence type="ECO:0000256" key="11">
    <source>
        <dbReference type="PROSITE-ProRule" id="PRU10141"/>
    </source>
</evidence>
<feature type="binding site" evidence="11">
    <location>
        <position position="146"/>
    </location>
    <ligand>
        <name>ATP</name>
        <dbReference type="ChEBI" id="CHEBI:30616"/>
    </ligand>
</feature>
<evidence type="ECO:0000256" key="4">
    <source>
        <dbReference type="ARBA" id="ARBA00022679"/>
    </source>
</evidence>
<dbReference type="AlphaFoldDB" id="A0A251V3N2"/>
<keyword evidence="16" id="KW-1185">Reference proteome</keyword>
<comment type="similarity">
    <text evidence="1">Belongs to the protein kinase superfamily. CAMK Ser/Thr protein kinase family. CaMK subfamily.</text>
</comment>
<evidence type="ECO:0000256" key="5">
    <source>
        <dbReference type="ARBA" id="ARBA00022737"/>
    </source>
</evidence>
<dbReference type="Pfam" id="PF00069">
    <property type="entry name" value="Pkinase"/>
    <property type="match status" value="1"/>
</dbReference>
<keyword evidence="6 11" id="KW-0547">Nucleotide-binding</keyword>
<keyword evidence="5" id="KW-0677">Repeat</keyword>
<dbReference type="FunFam" id="1.10.510.10:FF:001294">
    <property type="entry name" value="CDPK-related kinase 3"/>
    <property type="match status" value="1"/>
</dbReference>
<evidence type="ECO:0000256" key="12">
    <source>
        <dbReference type="SAM" id="MobiDB-lite"/>
    </source>
</evidence>
<keyword evidence="7" id="KW-0418">Kinase</keyword>
<feature type="domain" description="Protein kinase" evidence="13">
    <location>
        <begin position="114"/>
        <end position="377"/>
    </location>
</feature>
<evidence type="ECO:0000256" key="7">
    <source>
        <dbReference type="ARBA" id="ARBA00022777"/>
    </source>
</evidence>
<reference evidence="15" key="2">
    <citation type="submission" date="2017-02" db="EMBL/GenBank/DDBJ databases">
        <title>Sunflower complete genome.</title>
        <authorList>
            <person name="Langlade N."/>
            <person name="Munos S."/>
        </authorList>
    </citation>
    <scope>NUCLEOTIDE SEQUENCE [LARGE SCALE GENOMIC DNA]</scope>
    <source>
        <tissue evidence="15">Leaves</tissue>
    </source>
</reference>
<reference evidence="14 16" key="1">
    <citation type="journal article" date="2017" name="Nature">
        <title>The sunflower genome provides insights into oil metabolism, flowering and Asterid evolution.</title>
        <authorList>
            <person name="Badouin H."/>
            <person name="Gouzy J."/>
            <person name="Grassa C.J."/>
            <person name="Murat F."/>
            <person name="Staton S.E."/>
            <person name="Cottret L."/>
            <person name="Lelandais-Briere C."/>
            <person name="Owens G.L."/>
            <person name="Carrere S."/>
            <person name="Mayjonade B."/>
            <person name="Legrand L."/>
            <person name="Gill N."/>
            <person name="Kane N.C."/>
            <person name="Bowers J.E."/>
            <person name="Hubner S."/>
            <person name="Bellec A."/>
            <person name="Berard A."/>
            <person name="Berges H."/>
            <person name="Blanchet N."/>
            <person name="Boniface M.C."/>
            <person name="Brunel D."/>
            <person name="Catrice O."/>
            <person name="Chaidir N."/>
            <person name="Claudel C."/>
            <person name="Donnadieu C."/>
            <person name="Faraut T."/>
            <person name="Fievet G."/>
            <person name="Helmstetter N."/>
            <person name="King M."/>
            <person name="Knapp S.J."/>
            <person name="Lai Z."/>
            <person name="Le Paslier M.C."/>
            <person name="Lippi Y."/>
            <person name="Lorenzon L."/>
            <person name="Mandel J.R."/>
            <person name="Marage G."/>
            <person name="Marchand G."/>
            <person name="Marquand E."/>
            <person name="Bret-Mestries E."/>
            <person name="Morien E."/>
            <person name="Nambeesan S."/>
            <person name="Nguyen T."/>
            <person name="Pegot-Espagnet P."/>
            <person name="Pouilly N."/>
            <person name="Raftis F."/>
            <person name="Sallet E."/>
            <person name="Schiex T."/>
            <person name="Thomas J."/>
            <person name="Vandecasteele C."/>
            <person name="Vares D."/>
            <person name="Vear F."/>
            <person name="Vautrin S."/>
            <person name="Crespi M."/>
            <person name="Mangin B."/>
            <person name="Burke J.M."/>
            <person name="Salse J."/>
            <person name="Munos S."/>
            <person name="Vincourt P."/>
            <person name="Rieseberg L.H."/>
            <person name="Langlade N.B."/>
        </authorList>
    </citation>
    <scope>NUCLEOTIDE SEQUENCE [LARGE SCALE GENOMIC DNA]</scope>
    <source>
        <strain evidence="16">cv. SF193</strain>
        <tissue evidence="14">Leaves</tissue>
    </source>
</reference>
<keyword evidence="3" id="KW-0723">Serine/threonine-protein kinase</keyword>
<dbReference type="PROSITE" id="PS50011">
    <property type="entry name" value="PROTEIN_KINASE_DOM"/>
    <property type="match status" value="1"/>
</dbReference>
<dbReference type="InterPro" id="IPR011992">
    <property type="entry name" value="EF-hand-dom_pair"/>
</dbReference>
<evidence type="ECO:0000313" key="15">
    <source>
        <dbReference type="EMBL" id="OTG30004.1"/>
    </source>
</evidence>
<keyword evidence="4 14" id="KW-0808">Transferase</keyword>
<dbReference type="InterPro" id="IPR050205">
    <property type="entry name" value="CDPK_Ser/Thr_kinases"/>
</dbReference>
<gene>
    <name evidence="15" type="ORF">HannXRQ_Chr04g0128311</name>
    <name evidence="14" type="ORF">HanXRQr2_Chr04g0191901</name>
</gene>
<accession>A0A251V3N2</accession>
<dbReference type="Gene3D" id="1.10.510.10">
    <property type="entry name" value="Transferase(Phosphotransferase) domain 1"/>
    <property type="match status" value="1"/>
</dbReference>
<comment type="catalytic activity">
    <reaction evidence="10">
        <text>L-seryl-[protein] + ATP = O-phospho-L-seryl-[protein] + ADP + H(+)</text>
        <dbReference type="Rhea" id="RHEA:17989"/>
        <dbReference type="Rhea" id="RHEA-COMP:9863"/>
        <dbReference type="Rhea" id="RHEA-COMP:11604"/>
        <dbReference type="ChEBI" id="CHEBI:15378"/>
        <dbReference type="ChEBI" id="CHEBI:29999"/>
        <dbReference type="ChEBI" id="CHEBI:30616"/>
        <dbReference type="ChEBI" id="CHEBI:83421"/>
        <dbReference type="ChEBI" id="CHEBI:456216"/>
        <dbReference type="EC" id="2.7.11.1"/>
    </reaction>
</comment>
<evidence type="ECO:0000256" key="6">
    <source>
        <dbReference type="ARBA" id="ARBA00022741"/>
    </source>
</evidence>
<proteinExistence type="inferred from homology"/>
<evidence type="ECO:0000256" key="2">
    <source>
        <dbReference type="ARBA" id="ARBA00012513"/>
    </source>
</evidence>
<dbReference type="SUPFAM" id="SSF47473">
    <property type="entry name" value="EF-hand"/>
    <property type="match status" value="1"/>
</dbReference>
<sequence length="564" mass="63225">MGGCASKPPRSNPYSDLPEQPNTPEHDHHRESSATGKSSPFYSLSPIQSLLGIVKSPARPSGGGNTNTVFPPPSPAKHIMAVLMRRRRRKDDDPEVVAGLDKRFGLKKRFKEEYEVGDEVGRGHFGYTVSATCKSGDHAGEKVAVKVIPKDKMTSAIAVEDVRREVRILRDLSGHDDNLIRFYDAFEDNDHVYMVMELCEGGELLDLMLSRGGKFTEDESKNMTIQILNVVAFCHLQGVVHRDLKPENFLLKSKGDDSRLKAIDFGLSDFVKPDEKLNDIVGSAYYVAPEVLLRSYDTEADVWSIGVISYILLCGSRPFWARTESGIFRAVLKTVPSFAETAWASRSPLAKDFVKCLLTKDPRKRLTAAQALSHPWIRDHNTVEVPIDIRVLRTLKAYTLASPLRKAALKALSSTLTTEDLFYLKKQFMHLATSERVTHRSIKTALLKHATNAMKESRIIDYLNWLTALALDFDDFCAAAINVHQLEALDRWEQLTQSAYEIFENDGNKAIIIEELASELGLGPSVPLHVVVSEWIRHSDGKLSYLGFVKLLHGVSTRNNRRLR</sequence>
<dbReference type="InParanoid" id="A0A251V3N2"/>
<dbReference type="GO" id="GO:0035556">
    <property type="term" value="P:intracellular signal transduction"/>
    <property type="evidence" value="ECO:0000318"/>
    <property type="project" value="GO_Central"/>
</dbReference>
<feature type="region of interest" description="Disordered" evidence="12">
    <location>
        <begin position="1"/>
        <end position="41"/>
    </location>
</feature>
<dbReference type="GO" id="GO:0005634">
    <property type="term" value="C:nucleus"/>
    <property type="evidence" value="ECO:0000318"/>
    <property type="project" value="GO_Central"/>
</dbReference>
<evidence type="ECO:0000256" key="9">
    <source>
        <dbReference type="ARBA" id="ARBA00047899"/>
    </source>
</evidence>
<dbReference type="InterPro" id="IPR011009">
    <property type="entry name" value="Kinase-like_dom_sf"/>
</dbReference>
<dbReference type="Gene3D" id="1.10.238.10">
    <property type="entry name" value="EF-hand"/>
    <property type="match status" value="2"/>
</dbReference>
<dbReference type="FunFam" id="3.30.200.20:FF:000101">
    <property type="entry name" value="CDPK-related kinase 1"/>
    <property type="match status" value="1"/>
</dbReference>
<dbReference type="Gramene" id="mRNA:HanXRQr2_Chr04g0191901">
    <property type="protein sequence ID" value="mRNA:HanXRQr2_Chr04g0191901"/>
    <property type="gene ID" value="HanXRQr2_Chr04g0191901"/>
</dbReference>
<feature type="region of interest" description="Disordered" evidence="12">
    <location>
        <begin position="54"/>
        <end position="76"/>
    </location>
</feature>
<evidence type="ECO:0000313" key="14">
    <source>
        <dbReference type="EMBL" id="KAF5812376.1"/>
    </source>
</evidence>